<dbReference type="PANTHER" id="PTHR33221:SF15">
    <property type="entry name" value="HTH-TYPE TRANSCRIPTIONAL REGULATOR YWGB-RELATED"/>
    <property type="match status" value="1"/>
</dbReference>
<dbReference type="RefSeq" id="WP_183914572.1">
    <property type="nucleotide sequence ID" value="NZ_JBDJLH010000001.1"/>
</dbReference>
<dbReference type="InterPro" id="IPR036390">
    <property type="entry name" value="WH_DNA-bd_sf"/>
</dbReference>
<accession>A0ABV0BXU6</accession>
<dbReference type="EMBL" id="JBDJNQ010000011">
    <property type="protein sequence ID" value="MEN5379620.1"/>
    <property type="molecule type" value="Genomic_DNA"/>
</dbReference>
<protein>
    <submittedName>
        <fullName evidence="1">Rrf2 family transcriptional regulator</fullName>
    </submittedName>
</protein>
<name>A0ABV0BXU6_9SPHI</name>
<proteinExistence type="predicted"/>
<organism evidence="1 2">
    <name type="scientific">Sphingobacterium kitahiroshimense</name>
    <dbReference type="NCBI Taxonomy" id="470446"/>
    <lineage>
        <taxon>Bacteria</taxon>
        <taxon>Pseudomonadati</taxon>
        <taxon>Bacteroidota</taxon>
        <taxon>Sphingobacteriia</taxon>
        <taxon>Sphingobacteriales</taxon>
        <taxon>Sphingobacteriaceae</taxon>
        <taxon>Sphingobacterium</taxon>
    </lineage>
</organism>
<reference evidence="1 2" key="1">
    <citation type="submission" date="2024-04" db="EMBL/GenBank/DDBJ databases">
        <title>WGS of bacteria from Torrens River.</title>
        <authorList>
            <person name="Wyrsch E.R."/>
            <person name="Drigo B."/>
        </authorList>
    </citation>
    <scope>NUCLEOTIDE SEQUENCE [LARGE SCALE GENOMIC DNA]</scope>
    <source>
        <strain evidence="1 2">TWI391</strain>
    </source>
</reference>
<sequence>MNNVQFATAIHILAMLAIQKSSLSSAKIAESIQVDSAIVRKSLRLLGAKGLVVTKEGKGGGTLLAKPAKDIMLSDVYLAITDNSTSLLGRLNHPDPNCFTGRQINLHITNLYNFAENKLIKALGETNLEAFIKQFE</sequence>
<dbReference type="Pfam" id="PF02082">
    <property type="entry name" value="Rrf2"/>
    <property type="match status" value="1"/>
</dbReference>
<evidence type="ECO:0000313" key="1">
    <source>
        <dbReference type="EMBL" id="MEN5379620.1"/>
    </source>
</evidence>
<gene>
    <name evidence="1" type="ORF">ABE541_20295</name>
</gene>
<dbReference type="Gene3D" id="1.10.10.10">
    <property type="entry name" value="Winged helix-like DNA-binding domain superfamily/Winged helix DNA-binding domain"/>
    <property type="match status" value="1"/>
</dbReference>
<dbReference type="InterPro" id="IPR036388">
    <property type="entry name" value="WH-like_DNA-bd_sf"/>
</dbReference>
<dbReference type="PROSITE" id="PS51197">
    <property type="entry name" value="HTH_RRF2_2"/>
    <property type="match status" value="1"/>
</dbReference>
<evidence type="ECO:0000313" key="2">
    <source>
        <dbReference type="Proteomes" id="UP001409291"/>
    </source>
</evidence>
<dbReference type="InterPro" id="IPR000944">
    <property type="entry name" value="Tscrpt_reg_Rrf2"/>
</dbReference>
<comment type="caution">
    <text evidence="1">The sequence shown here is derived from an EMBL/GenBank/DDBJ whole genome shotgun (WGS) entry which is preliminary data.</text>
</comment>
<dbReference type="Proteomes" id="UP001409291">
    <property type="component" value="Unassembled WGS sequence"/>
</dbReference>
<keyword evidence="2" id="KW-1185">Reference proteome</keyword>
<dbReference type="SUPFAM" id="SSF46785">
    <property type="entry name" value="Winged helix' DNA-binding domain"/>
    <property type="match status" value="1"/>
</dbReference>
<dbReference type="PANTHER" id="PTHR33221">
    <property type="entry name" value="WINGED HELIX-TURN-HELIX TRANSCRIPTIONAL REGULATOR, RRF2 FAMILY"/>
    <property type="match status" value="1"/>
</dbReference>